<dbReference type="EMBL" id="RXGB01000198">
    <property type="protein sequence ID" value="TMX04602.1"/>
    <property type="molecule type" value="Genomic_DNA"/>
</dbReference>
<sequence>MDVIGIRVFPLSLTGETAIWFNDLPYNSIFTWNQLRDVFLARYYPVSKKLNHKNRVNNFLALLGESVSSSWDRFTSFLRSVPNHRIDDKSLKEYFYRGHDDNNKALLDTITGGSDGECPYAEIAEKLEKISRNNKTWSTTKSDTRRNTFAVQSTHNPATDEICEEMAQMRTELGGNYGNRNDTNGSYVPPQNRDVTRMDGGDKMARVEDMLHKMMRRFDASDEHIKEFMSDLQGNRALFLATVSEIQKMMQHCMTITTRGGKQTIDPPMPSNEEKVRKDNDKVVEGSGEAEDSTGKGAEVPIKVITMPRPPPPFPYRLVKKTEDGKYRRFITMLKQLSINVPLVEALEQMPGYAKFMKDLVTKKRSVTFKDDDRMQHYSAISTRSLTQKKKDPIAFTIPCTVGSLHFSKALCDMGASINFMPLSIYQKLGLGDPKLTAMRLLMAARTMKRPIGILHDVLVKVELFIFSANFFILDCEVDFEVPIILGRPFLATGRALVDMEKGQIKFQLNNKEETFNICRSMRQSGELQSVSSISHKEKMKKDNELKSEKREFMVGDLVLLDRSRLHWLPGKLNSKRSGPYLITQVFCHGAIELKTEGVRFKLNRERIKLYFGHTASVNEVIEAYHLDEG</sequence>
<feature type="compositionally biased region" description="Basic and acidic residues" evidence="1">
    <location>
        <begin position="272"/>
        <end position="284"/>
    </location>
</feature>
<evidence type="ECO:0000259" key="2">
    <source>
        <dbReference type="Pfam" id="PF03732"/>
    </source>
</evidence>
<reference evidence="3" key="1">
    <citation type="submission" date="2019-05" db="EMBL/GenBank/DDBJ databases">
        <title>The de novo reference genome and transcriptome assemblies of the wild tomato species Solanum chilense.</title>
        <authorList>
            <person name="Stam R."/>
            <person name="Nosenko T."/>
            <person name="Hoerger A.C."/>
            <person name="Stephan W."/>
            <person name="Seidel M.A."/>
            <person name="Kuhn J.M.M."/>
            <person name="Haberer G."/>
            <person name="Tellier A."/>
        </authorList>
    </citation>
    <scope>NUCLEOTIDE SEQUENCE</scope>
    <source>
        <tissue evidence="3">Mature leaves</tissue>
    </source>
</reference>
<dbReference type="Pfam" id="PF03732">
    <property type="entry name" value="Retrotrans_gag"/>
    <property type="match status" value="1"/>
</dbReference>
<dbReference type="Gene3D" id="2.40.70.10">
    <property type="entry name" value="Acid Proteases"/>
    <property type="match status" value="1"/>
</dbReference>
<dbReference type="InterPro" id="IPR005162">
    <property type="entry name" value="Retrotrans_gag_dom"/>
</dbReference>
<dbReference type="AlphaFoldDB" id="A0A6N2CIE2"/>
<accession>A0A6N2CIE2</accession>
<feature type="domain" description="Retrotransposon gag" evidence="2">
    <location>
        <begin position="8"/>
        <end position="98"/>
    </location>
</feature>
<comment type="caution">
    <text evidence="3">The sequence shown here is derived from an EMBL/GenBank/DDBJ whole genome shotgun (WGS) entry which is preliminary data.</text>
</comment>
<protein>
    <recommendedName>
        <fullName evidence="2">Retrotransposon gag domain-containing protein</fullName>
    </recommendedName>
</protein>
<dbReference type="CDD" id="cd00303">
    <property type="entry name" value="retropepsin_like"/>
    <property type="match status" value="1"/>
</dbReference>
<evidence type="ECO:0000256" key="1">
    <source>
        <dbReference type="SAM" id="MobiDB-lite"/>
    </source>
</evidence>
<dbReference type="InterPro" id="IPR021109">
    <property type="entry name" value="Peptidase_aspartic_dom_sf"/>
</dbReference>
<evidence type="ECO:0000313" key="3">
    <source>
        <dbReference type="EMBL" id="TMX04602.1"/>
    </source>
</evidence>
<gene>
    <name evidence="3" type="ORF">EJD97_006809</name>
</gene>
<dbReference type="PANTHER" id="PTHR33067:SF9">
    <property type="entry name" value="RNA-DIRECTED DNA POLYMERASE"/>
    <property type="match status" value="1"/>
</dbReference>
<name>A0A6N2CIE2_SOLCI</name>
<proteinExistence type="predicted"/>
<organism evidence="3">
    <name type="scientific">Solanum chilense</name>
    <name type="common">Tomato</name>
    <name type="synonym">Lycopersicon chilense</name>
    <dbReference type="NCBI Taxonomy" id="4083"/>
    <lineage>
        <taxon>Eukaryota</taxon>
        <taxon>Viridiplantae</taxon>
        <taxon>Streptophyta</taxon>
        <taxon>Embryophyta</taxon>
        <taxon>Tracheophyta</taxon>
        <taxon>Spermatophyta</taxon>
        <taxon>Magnoliopsida</taxon>
        <taxon>eudicotyledons</taxon>
        <taxon>Gunneridae</taxon>
        <taxon>Pentapetalae</taxon>
        <taxon>asterids</taxon>
        <taxon>lamiids</taxon>
        <taxon>Solanales</taxon>
        <taxon>Solanaceae</taxon>
        <taxon>Solanoideae</taxon>
        <taxon>Solaneae</taxon>
        <taxon>Solanum</taxon>
        <taxon>Solanum subgen. Lycopersicon</taxon>
    </lineage>
</organism>
<feature type="region of interest" description="Disordered" evidence="1">
    <location>
        <begin position="259"/>
        <end position="295"/>
    </location>
</feature>
<dbReference type="PANTHER" id="PTHR33067">
    <property type="entry name" value="RNA-DIRECTED DNA POLYMERASE-RELATED"/>
    <property type="match status" value="1"/>
</dbReference>